<dbReference type="InterPro" id="IPR055417">
    <property type="entry name" value="UFD1_N1"/>
</dbReference>
<feature type="domain" description="Ubiquitin fusion degradation protein UFD1 N-terminal subdomain 1" evidence="4">
    <location>
        <begin position="338"/>
        <end position="433"/>
    </location>
</feature>
<dbReference type="PANTHER" id="PTHR12555:SF13">
    <property type="entry name" value="UBIQUITIN RECOGNITION FACTOR IN ER-ASSOCIATED DEGRADATION PROTEIN 1"/>
    <property type="match status" value="1"/>
</dbReference>
<evidence type="ECO:0000259" key="5">
    <source>
        <dbReference type="Pfam" id="PF24842"/>
    </source>
</evidence>
<dbReference type="InterPro" id="IPR055418">
    <property type="entry name" value="UFD1_N2"/>
</dbReference>
<evidence type="ECO:0000256" key="2">
    <source>
        <dbReference type="ARBA" id="ARBA00022786"/>
    </source>
</evidence>
<proteinExistence type="inferred from homology"/>
<accession>A0A8T1TSW7</accession>
<feature type="compositionally biased region" description="Basic and acidic residues" evidence="3">
    <location>
        <begin position="662"/>
        <end position="671"/>
    </location>
</feature>
<sequence length="684" mass="75566">MPLSFLKDSLIGSDGADFDTDEAVAEFCRALRRYEGVHDFHNFTRSRSYFYKAFLLNQIRCMVGGALAVATKGMSRVEFDAALLTNRIVRVPIAPAEGLVLLSSSFGGKSHTVSLYEDPNTVLAKERKDVVHRILLNPSEDEEMRKFREEVIYKEVASSWDLDEKMDRWRSYLERCYESNGRLDEDELSGVLYELDQAKLATKNKNQSYVEQNRFELTEYGRQGALLPKQFATKLCVRYSVAPGIFTSDLRRAVTRHLKAGKIPLDADDEQIMAYIDSYGPGNLAKEGRKLRLSIRTVSSWIGALTLQHLLRWYFGGFGGDGNPFGVQFNFGDFPQRFDEHYRVYPVSFCDKAHLEDGDKILLPPSALETLARLHIEYPMLFKVTNEGVERSSHCGVLEFSAPEGSCYMPYWMMQNLFVKEGGILNIQNVSLPKATFVKLRPQSQDFLDISNPRAVLEGSLRTFSCMTVGDTICLKYNNKNYMLDVREVKPAPAACIIETDCEVDFEPPADYVPPVPPSAAAAPPAAPSDIPYGGVPTMKAEDVKPARLGGAGFGGGLRLKRSGEKSSTDAAALRAARLRKYEAFHGTGHSLSGKTSAFSGATTGGTRLGGSSNGGYSLNESSSSSSSNGSSTTASKAKQSMGHRLNGEAVSHADDEEMKDDEMKESDKNKGVAPFQGEGRRLR</sequence>
<dbReference type="GO" id="GO:0036503">
    <property type="term" value="P:ERAD pathway"/>
    <property type="evidence" value="ECO:0007669"/>
    <property type="project" value="TreeGrafter"/>
</dbReference>
<evidence type="ECO:0000256" key="3">
    <source>
        <dbReference type="SAM" id="MobiDB-lite"/>
    </source>
</evidence>
<dbReference type="GO" id="GO:0006511">
    <property type="term" value="P:ubiquitin-dependent protein catabolic process"/>
    <property type="evidence" value="ECO:0007669"/>
    <property type="project" value="InterPro"/>
</dbReference>
<reference evidence="6" key="1">
    <citation type="submission" date="2021-01" db="EMBL/GenBank/DDBJ databases">
        <title>Phytophthora aleatoria, a newly-described species from Pinus radiata is distinct from Phytophthora cactorum isolates based on comparative genomics.</title>
        <authorList>
            <person name="Mcdougal R."/>
            <person name="Panda P."/>
            <person name="Williams N."/>
            <person name="Studholme D.J."/>
        </authorList>
    </citation>
    <scope>NUCLEOTIDE SEQUENCE</scope>
    <source>
        <strain evidence="6">NZFS 3830</strain>
    </source>
</reference>
<dbReference type="PANTHER" id="PTHR12555">
    <property type="entry name" value="UBIQUITIN FUSION DEGRADATON PROTEIN 1"/>
    <property type="match status" value="1"/>
</dbReference>
<dbReference type="GO" id="GO:0031593">
    <property type="term" value="F:polyubiquitin modification-dependent protein binding"/>
    <property type="evidence" value="ECO:0007669"/>
    <property type="project" value="TreeGrafter"/>
</dbReference>
<protein>
    <recommendedName>
        <fullName evidence="8">Ubiquitin fusion degradation protein 1</fullName>
    </recommendedName>
</protein>
<dbReference type="VEuPathDB" id="FungiDB:PC110_g12346"/>
<dbReference type="FunFam" id="2.40.40.50:FF:000001">
    <property type="entry name" value="Ubiquitin fusion degradation protein 1 homolog"/>
    <property type="match status" value="1"/>
</dbReference>
<feature type="domain" description="Ubiquitin fusion degradation protein UFD1 N-terminal subdomain 2" evidence="5">
    <location>
        <begin position="434"/>
        <end position="509"/>
    </location>
</feature>
<feature type="region of interest" description="Disordered" evidence="3">
    <location>
        <begin position="587"/>
        <end position="684"/>
    </location>
</feature>
<evidence type="ECO:0000256" key="1">
    <source>
        <dbReference type="ARBA" id="ARBA00006043"/>
    </source>
</evidence>
<dbReference type="Pfam" id="PF03152">
    <property type="entry name" value="UFD1_N1"/>
    <property type="match status" value="1"/>
</dbReference>
<name>A0A8T1TSW7_9STRA</name>
<comment type="similarity">
    <text evidence="1">Belongs to the UFD1 family.</text>
</comment>
<feature type="compositionally biased region" description="Low complexity" evidence="3">
    <location>
        <begin position="593"/>
        <end position="602"/>
    </location>
</feature>
<organism evidence="6 7">
    <name type="scientific">Phytophthora cactorum</name>
    <dbReference type="NCBI Taxonomy" id="29920"/>
    <lineage>
        <taxon>Eukaryota</taxon>
        <taxon>Sar</taxon>
        <taxon>Stramenopiles</taxon>
        <taxon>Oomycota</taxon>
        <taxon>Peronosporomycetes</taxon>
        <taxon>Peronosporales</taxon>
        <taxon>Peronosporaceae</taxon>
        <taxon>Phytophthora</taxon>
    </lineage>
</organism>
<gene>
    <name evidence="6" type="ORF">JG687_00017071</name>
</gene>
<keyword evidence="2" id="KW-0833">Ubl conjugation pathway</keyword>
<dbReference type="Pfam" id="PF24842">
    <property type="entry name" value="UFD1_N2"/>
    <property type="match status" value="1"/>
</dbReference>
<dbReference type="Proteomes" id="UP000688947">
    <property type="component" value="Unassembled WGS sequence"/>
</dbReference>
<comment type="caution">
    <text evidence="6">The sequence shown here is derived from an EMBL/GenBank/DDBJ whole genome shotgun (WGS) entry which is preliminary data.</text>
</comment>
<evidence type="ECO:0000259" key="4">
    <source>
        <dbReference type="Pfam" id="PF03152"/>
    </source>
</evidence>
<feature type="compositionally biased region" description="Low complexity" evidence="3">
    <location>
        <begin position="615"/>
        <end position="632"/>
    </location>
</feature>
<dbReference type="InterPro" id="IPR004854">
    <property type="entry name" value="Ufd1-like"/>
</dbReference>
<dbReference type="EMBL" id="JAENGZ010001882">
    <property type="protein sequence ID" value="KAG6945805.1"/>
    <property type="molecule type" value="Genomic_DNA"/>
</dbReference>
<evidence type="ECO:0000313" key="6">
    <source>
        <dbReference type="EMBL" id="KAG6945805.1"/>
    </source>
</evidence>
<dbReference type="AlphaFoldDB" id="A0A8T1TSW7"/>
<dbReference type="GO" id="GO:0034098">
    <property type="term" value="C:VCP-NPL4-UFD1 AAA ATPase complex"/>
    <property type="evidence" value="ECO:0007669"/>
    <property type="project" value="TreeGrafter"/>
</dbReference>
<feature type="compositionally biased region" description="Gly residues" evidence="3">
    <location>
        <begin position="603"/>
        <end position="614"/>
    </location>
</feature>
<dbReference type="VEuPathDB" id="FungiDB:PC110_g12347"/>
<evidence type="ECO:0000313" key="7">
    <source>
        <dbReference type="Proteomes" id="UP000688947"/>
    </source>
</evidence>
<evidence type="ECO:0008006" key="8">
    <source>
        <dbReference type="Google" id="ProtNLM"/>
    </source>
</evidence>
<dbReference type="OrthoDB" id="10256309at2759"/>